<feature type="domain" description="PIN" evidence="1">
    <location>
        <begin position="3"/>
        <end position="114"/>
    </location>
</feature>
<evidence type="ECO:0000259" key="1">
    <source>
        <dbReference type="Pfam" id="PF01850"/>
    </source>
</evidence>
<dbReference type="InterPro" id="IPR029060">
    <property type="entry name" value="PIN-like_dom_sf"/>
</dbReference>
<dbReference type="InterPro" id="IPR002716">
    <property type="entry name" value="PIN_dom"/>
</dbReference>
<sequence>MNVVDSSGWLEYFSGTSRANLFAEAIEKTEILIVPSLSLFEIFKKVYKERGEDLALKMVAHMQLGTVVNLDSRISIYAAKISVEKSIPMADSIIYATAQLNKATLWTQDNDFQGLPGVKFFEKKN</sequence>
<evidence type="ECO:0000313" key="3">
    <source>
        <dbReference type="Proteomes" id="UP000298112"/>
    </source>
</evidence>
<proteinExistence type="predicted"/>
<accession>A0ABY2NK28</accession>
<reference evidence="3" key="1">
    <citation type="journal article" date="2019" name="PLoS Negl. Trop. Dis.">
        <title>Revisiting the worldwide diversity of Leptospira species in the environment.</title>
        <authorList>
            <person name="Vincent A.T."/>
            <person name="Schiettekatte O."/>
            <person name="Bourhy P."/>
            <person name="Veyrier F.J."/>
            <person name="Picardeau M."/>
        </authorList>
    </citation>
    <scope>NUCLEOTIDE SEQUENCE [LARGE SCALE GENOMIC DNA]</scope>
    <source>
        <strain evidence="3">201601955</strain>
    </source>
</reference>
<dbReference type="SUPFAM" id="SSF88723">
    <property type="entry name" value="PIN domain-like"/>
    <property type="match status" value="1"/>
</dbReference>
<dbReference type="Pfam" id="PF01850">
    <property type="entry name" value="PIN"/>
    <property type="match status" value="1"/>
</dbReference>
<evidence type="ECO:0000313" key="2">
    <source>
        <dbReference type="EMBL" id="TGM46200.1"/>
    </source>
</evidence>
<keyword evidence="3" id="KW-1185">Reference proteome</keyword>
<name>A0ABY2NK28_9LEPT</name>
<organism evidence="2 3">
    <name type="scientific">Leptospira vanthielii</name>
    <dbReference type="NCBI Taxonomy" id="293085"/>
    <lineage>
        <taxon>Bacteria</taxon>
        <taxon>Pseudomonadati</taxon>
        <taxon>Spirochaetota</taxon>
        <taxon>Spirochaetia</taxon>
        <taxon>Leptospirales</taxon>
        <taxon>Leptospiraceae</taxon>
        <taxon>Leptospira</taxon>
    </lineage>
</organism>
<dbReference type="Proteomes" id="UP000298112">
    <property type="component" value="Unassembled WGS sequence"/>
</dbReference>
<dbReference type="EMBL" id="RQHF01000035">
    <property type="protein sequence ID" value="TGM46200.1"/>
    <property type="molecule type" value="Genomic_DNA"/>
</dbReference>
<gene>
    <name evidence="2" type="ORF">EHQ95_16260</name>
</gene>
<dbReference type="CDD" id="cd18686">
    <property type="entry name" value="PIN_VapC-like"/>
    <property type="match status" value="1"/>
</dbReference>
<comment type="caution">
    <text evidence="2">The sequence shown here is derived from an EMBL/GenBank/DDBJ whole genome shotgun (WGS) entry which is preliminary data.</text>
</comment>
<dbReference type="Gene3D" id="3.40.50.1010">
    <property type="entry name" value="5'-nuclease"/>
    <property type="match status" value="1"/>
</dbReference>
<dbReference type="RefSeq" id="WP_002988604.1">
    <property type="nucleotide sequence ID" value="NZ_RQHF01000035.1"/>
</dbReference>
<protein>
    <submittedName>
        <fullName evidence="2">Type II toxin-antitoxin system VapC family toxin</fullName>
    </submittedName>
</protein>